<reference evidence="9" key="1">
    <citation type="journal article" date="2020" name="Stud. Mycol.">
        <title>101 Dothideomycetes genomes: a test case for predicting lifestyles and emergence of pathogens.</title>
        <authorList>
            <person name="Haridas S."/>
            <person name="Albert R."/>
            <person name="Binder M."/>
            <person name="Bloem J."/>
            <person name="Labutti K."/>
            <person name="Salamov A."/>
            <person name="Andreopoulos B."/>
            <person name="Baker S."/>
            <person name="Barry K."/>
            <person name="Bills G."/>
            <person name="Bluhm B."/>
            <person name="Cannon C."/>
            <person name="Castanera R."/>
            <person name="Culley D."/>
            <person name="Daum C."/>
            <person name="Ezra D."/>
            <person name="Gonzalez J."/>
            <person name="Henrissat B."/>
            <person name="Kuo A."/>
            <person name="Liang C."/>
            <person name="Lipzen A."/>
            <person name="Lutzoni F."/>
            <person name="Magnuson J."/>
            <person name="Mondo S."/>
            <person name="Nolan M."/>
            <person name="Ohm R."/>
            <person name="Pangilinan J."/>
            <person name="Park H.-J."/>
            <person name="Ramirez L."/>
            <person name="Alfaro M."/>
            <person name="Sun H."/>
            <person name="Tritt A."/>
            <person name="Yoshinaga Y."/>
            <person name="Zwiers L.-H."/>
            <person name="Turgeon B."/>
            <person name="Goodwin S."/>
            <person name="Spatafora J."/>
            <person name="Crous P."/>
            <person name="Grigoriev I."/>
        </authorList>
    </citation>
    <scope>NUCLEOTIDE SEQUENCE</scope>
    <source>
        <strain evidence="9">CBS 279.74</strain>
    </source>
</reference>
<evidence type="ECO:0000256" key="6">
    <source>
        <dbReference type="ARBA" id="ARBA00023242"/>
    </source>
</evidence>
<evidence type="ECO:0000256" key="7">
    <source>
        <dbReference type="SAM" id="MobiDB-lite"/>
    </source>
</evidence>
<dbReference type="EMBL" id="MU005764">
    <property type="protein sequence ID" value="KAF2714361.1"/>
    <property type="molecule type" value="Genomic_DNA"/>
</dbReference>
<dbReference type="SMART" id="SM00066">
    <property type="entry name" value="GAL4"/>
    <property type="match status" value="1"/>
</dbReference>
<protein>
    <recommendedName>
        <fullName evidence="8">Zn(2)-C6 fungal-type domain-containing protein</fullName>
    </recommendedName>
</protein>
<dbReference type="InterPro" id="IPR001138">
    <property type="entry name" value="Zn2Cys6_DnaBD"/>
</dbReference>
<evidence type="ECO:0000256" key="3">
    <source>
        <dbReference type="ARBA" id="ARBA00023015"/>
    </source>
</evidence>
<name>A0A6G1KPP5_9PLEO</name>
<evidence type="ECO:0000259" key="8">
    <source>
        <dbReference type="PROSITE" id="PS50048"/>
    </source>
</evidence>
<dbReference type="GO" id="GO:0008270">
    <property type="term" value="F:zinc ion binding"/>
    <property type="evidence" value="ECO:0007669"/>
    <property type="project" value="InterPro"/>
</dbReference>
<feature type="region of interest" description="Disordered" evidence="7">
    <location>
        <begin position="1"/>
        <end position="22"/>
    </location>
</feature>
<keyword evidence="5" id="KW-0804">Transcription</keyword>
<organism evidence="9 10">
    <name type="scientific">Pleomassaria siparia CBS 279.74</name>
    <dbReference type="NCBI Taxonomy" id="1314801"/>
    <lineage>
        <taxon>Eukaryota</taxon>
        <taxon>Fungi</taxon>
        <taxon>Dikarya</taxon>
        <taxon>Ascomycota</taxon>
        <taxon>Pezizomycotina</taxon>
        <taxon>Dothideomycetes</taxon>
        <taxon>Pleosporomycetidae</taxon>
        <taxon>Pleosporales</taxon>
        <taxon>Pleomassariaceae</taxon>
        <taxon>Pleomassaria</taxon>
    </lineage>
</organism>
<evidence type="ECO:0000256" key="4">
    <source>
        <dbReference type="ARBA" id="ARBA00023125"/>
    </source>
</evidence>
<dbReference type="GO" id="GO:0003677">
    <property type="term" value="F:DNA binding"/>
    <property type="evidence" value="ECO:0007669"/>
    <property type="project" value="UniProtKB-KW"/>
</dbReference>
<dbReference type="Proteomes" id="UP000799428">
    <property type="component" value="Unassembled WGS sequence"/>
</dbReference>
<dbReference type="GO" id="GO:0000981">
    <property type="term" value="F:DNA-binding transcription factor activity, RNA polymerase II-specific"/>
    <property type="evidence" value="ECO:0007669"/>
    <property type="project" value="InterPro"/>
</dbReference>
<dbReference type="Pfam" id="PF00172">
    <property type="entry name" value="Zn_clus"/>
    <property type="match status" value="1"/>
</dbReference>
<evidence type="ECO:0000256" key="2">
    <source>
        <dbReference type="ARBA" id="ARBA00022833"/>
    </source>
</evidence>
<dbReference type="OrthoDB" id="3598904at2759"/>
<dbReference type="PROSITE" id="PS50048">
    <property type="entry name" value="ZN2_CY6_FUNGAL_2"/>
    <property type="match status" value="1"/>
</dbReference>
<dbReference type="Gene3D" id="4.10.240.10">
    <property type="entry name" value="Zn(2)-C6 fungal-type DNA-binding domain"/>
    <property type="match status" value="1"/>
</dbReference>
<keyword evidence="2" id="KW-0862">Zinc</keyword>
<keyword evidence="4" id="KW-0238">DNA-binding</keyword>
<dbReference type="PANTHER" id="PTHR36206:SF12">
    <property type="entry name" value="ASPERCRYPTIN BIOSYNTHESIS CLUSTER-SPECIFIC TRANSCRIPTION REGULATOR ATNN-RELATED"/>
    <property type="match status" value="1"/>
</dbReference>
<dbReference type="InterPro" id="IPR036864">
    <property type="entry name" value="Zn2-C6_fun-type_DNA-bd_sf"/>
</dbReference>
<feature type="domain" description="Zn(2)-C6 fungal-type" evidence="8">
    <location>
        <begin position="30"/>
        <end position="58"/>
    </location>
</feature>
<dbReference type="InterPro" id="IPR052360">
    <property type="entry name" value="Transcr_Regulatory_Proteins"/>
</dbReference>
<evidence type="ECO:0000256" key="1">
    <source>
        <dbReference type="ARBA" id="ARBA00022723"/>
    </source>
</evidence>
<dbReference type="PANTHER" id="PTHR36206">
    <property type="entry name" value="ASPERCRYPTIN BIOSYNTHESIS CLUSTER-SPECIFIC TRANSCRIPTION REGULATOR ATNN-RELATED"/>
    <property type="match status" value="1"/>
</dbReference>
<dbReference type="CDD" id="cd00067">
    <property type="entry name" value="GAL4"/>
    <property type="match status" value="1"/>
</dbReference>
<gene>
    <name evidence="9" type="ORF">K504DRAFT_486294</name>
</gene>
<accession>A0A6G1KPP5</accession>
<evidence type="ECO:0000256" key="5">
    <source>
        <dbReference type="ARBA" id="ARBA00023163"/>
    </source>
</evidence>
<proteinExistence type="predicted"/>
<evidence type="ECO:0000313" key="9">
    <source>
        <dbReference type="EMBL" id="KAF2714361.1"/>
    </source>
</evidence>
<keyword evidence="10" id="KW-1185">Reference proteome</keyword>
<sequence>MVPKEKTQDLTVGKNGKPRQKAWQPKAKTGCITCRIRRVKCDEAKPHCVRCTSTGRKCDGYTYPGRQSRPWRQMGHSPGSLPLSIAMSGLQLESAEELKAFDFFQCRSASELSGFFDAQFWQFEVLQASHYLPSIRHAVIALGAMHRKLIAGDAPVVPDDVCDSSIRFALSQSNRALQEIFKSPGYSTMEDKIHMMTTCILFHCLACIQGHQNMAFEHLRSGLRILGEVDKELDRGTADTNRHAVSLSTLRAMLVNMDVQARSILSDKMYRVWEPEPKRQVGIHHVPFLTFAQARVCFESTYTEVMGFLAQMDTRSTGTHEAVREIFQKYKRIQCQFLVGSNQLEEFLSQLSYPLSKADKNSVIGIRLIHDQVKAVLKIFRHFNSGTFTGVMNWAVEDEDMEVMLDLACQYLDAPSDLTLPSGATPKDYYTSQADRVYRSGIKATNLAPPAFSCCSGLLSALWIVTSRSRNLDLRRRAIGLFMSYPRREGLWDSIFAGRVAWEQMIMEEEALEKAATTGVQPVVGEQRGPIVMEWNKIRNISIRYPGVRTAEIEFCNVQQYEVGERGVVRQIAW</sequence>
<keyword evidence="3" id="KW-0805">Transcription regulation</keyword>
<dbReference type="PROSITE" id="PS00463">
    <property type="entry name" value="ZN2_CY6_FUNGAL_1"/>
    <property type="match status" value="1"/>
</dbReference>
<evidence type="ECO:0000313" key="10">
    <source>
        <dbReference type="Proteomes" id="UP000799428"/>
    </source>
</evidence>
<dbReference type="AlphaFoldDB" id="A0A6G1KPP5"/>
<dbReference type="SUPFAM" id="SSF57701">
    <property type="entry name" value="Zn2/Cys6 DNA-binding domain"/>
    <property type="match status" value="1"/>
</dbReference>
<keyword evidence="1" id="KW-0479">Metal-binding</keyword>
<keyword evidence="6" id="KW-0539">Nucleus</keyword>